<dbReference type="RefSeq" id="WP_155419724.1">
    <property type="nucleotide sequence ID" value="NZ_JZWI01000036.1"/>
</dbReference>
<comment type="caution">
    <text evidence="1">The sequence shown here is derived from an EMBL/GenBank/DDBJ whole genome shotgun (WGS) entry which is preliminary data.</text>
</comment>
<reference evidence="1 2" key="1">
    <citation type="submission" date="2015-03" db="EMBL/GenBank/DDBJ databases">
        <title>Genome sequence of Variovorax paradoxus TBEA6.</title>
        <authorList>
            <person name="Poehlein A."/>
            <person name="Schuldes J."/>
            <person name="Wuebbeler J.H."/>
            <person name="Hiessl S."/>
            <person name="Steinbuechel A."/>
            <person name="Daniel R."/>
        </authorList>
    </citation>
    <scope>NUCLEOTIDE SEQUENCE [LARGE SCALE GENOMIC DNA]</scope>
    <source>
        <strain evidence="1 2">TBEA6</strain>
    </source>
</reference>
<dbReference type="Proteomes" id="UP000035170">
    <property type="component" value="Unassembled WGS sequence"/>
</dbReference>
<evidence type="ECO:0000313" key="2">
    <source>
        <dbReference type="Proteomes" id="UP000035170"/>
    </source>
</evidence>
<accession>A0A0H2M895</accession>
<evidence type="ECO:0000313" key="1">
    <source>
        <dbReference type="EMBL" id="KLN53275.1"/>
    </source>
</evidence>
<name>A0A0H2M895_VARPD</name>
<protein>
    <submittedName>
        <fullName evidence="1">Uncharacterized protein</fullName>
    </submittedName>
</protein>
<dbReference type="PATRIC" id="fig|34073.19.peg.5728"/>
<proteinExistence type="predicted"/>
<sequence>MRHSQKHRGKTIVVHARHREHRHGYAWTYSVEELPAIAGCGITGDDPGAREIALRQAMCAARRAIDQLDEARIPPGGGTPGLAMG</sequence>
<keyword evidence="2" id="KW-1185">Reference proteome</keyword>
<gene>
    <name evidence="1" type="ORF">VPARA_55910</name>
</gene>
<dbReference type="AlphaFoldDB" id="A0A0H2M895"/>
<dbReference type="EMBL" id="JZWI01000036">
    <property type="protein sequence ID" value="KLN53275.1"/>
    <property type="molecule type" value="Genomic_DNA"/>
</dbReference>
<organism evidence="1 2">
    <name type="scientific">Variovorax paradoxus</name>
    <dbReference type="NCBI Taxonomy" id="34073"/>
    <lineage>
        <taxon>Bacteria</taxon>
        <taxon>Pseudomonadati</taxon>
        <taxon>Pseudomonadota</taxon>
        <taxon>Betaproteobacteria</taxon>
        <taxon>Burkholderiales</taxon>
        <taxon>Comamonadaceae</taxon>
        <taxon>Variovorax</taxon>
    </lineage>
</organism>